<dbReference type="Pfam" id="PF00724">
    <property type="entry name" value="Oxidored_FMN"/>
    <property type="match status" value="1"/>
</dbReference>
<dbReference type="SUPFAM" id="SSF51395">
    <property type="entry name" value="FMN-linked oxidoreductases"/>
    <property type="match status" value="1"/>
</dbReference>
<accession>A0ABY9IX88</accession>
<gene>
    <name evidence="7" type="ORF">P8A19_24205</name>
</gene>
<keyword evidence="2" id="KW-0285">Flavoprotein</keyword>
<organism evidence="7 8">
    <name type="scientific">Streptomyces poriferorum</name>
    <dbReference type="NCBI Taxonomy" id="2798799"/>
    <lineage>
        <taxon>Bacteria</taxon>
        <taxon>Bacillati</taxon>
        <taxon>Actinomycetota</taxon>
        <taxon>Actinomycetes</taxon>
        <taxon>Kitasatosporales</taxon>
        <taxon>Streptomycetaceae</taxon>
        <taxon>Streptomyces</taxon>
    </lineage>
</organism>
<sequence>MSALFEPLVLRSLEIRNRVWMAPMCQYSAPATGEHTGTPGNWHVTHLSTRAVGGAGLIMTEGTAVTAAGRITPTDLGLWNDRQQKAFERIAHSLRNLGSVPGIQLAHAGRKASTARPWDGGAPLAPEHGGWRPVGPSPLPHGAGHLEPNELTIHEIHQVIEAFAQAARRALDAGFQVVEVHGAHGYLIHEFLSPFTNQRRDRYGGSFAHRIRFALEVVDAVRSVWPDSLPVFFRASATDWLDGTGGTDVSAGSGWTIEDTVRLSGELLVRGVDLLDISSGGVAPGIGKPVAPGYQVPFAATVRHRTGAPVSAVGLITDPRQAERIVASGQADAVMLGRELLRNPYWPHQAAKELGGRSDWPQPYGMAAV</sequence>
<evidence type="ECO:0000256" key="5">
    <source>
        <dbReference type="ARBA" id="ARBA00023002"/>
    </source>
</evidence>
<dbReference type="InterPro" id="IPR044152">
    <property type="entry name" value="YqjM-like"/>
</dbReference>
<dbReference type="PANTHER" id="PTHR43303:SF4">
    <property type="entry name" value="NADPH DEHYDROGENASE C23G7.10C-RELATED"/>
    <property type="match status" value="1"/>
</dbReference>
<evidence type="ECO:0000256" key="3">
    <source>
        <dbReference type="ARBA" id="ARBA00022643"/>
    </source>
</evidence>
<keyword evidence="4" id="KW-0521">NADP</keyword>
<comment type="cofactor">
    <cofactor evidence="1">
        <name>FMN</name>
        <dbReference type="ChEBI" id="CHEBI:58210"/>
    </cofactor>
</comment>
<name>A0ABY9IX88_9ACTN</name>
<keyword evidence="5" id="KW-0560">Oxidoreductase</keyword>
<keyword evidence="3" id="KW-0288">FMN</keyword>
<dbReference type="EMBL" id="CP120988">
    <property type="protein sequence ID" value="WLQ58336.1"/>
    <property type="molecule type" value="Genomic_DNA"/>
</dbReference>
<keyword evidence="8" id="KW-1185">Reference proteome</keyword>
<evidence type="ECO:0000313" key="7">
    <source>
        <dbReference type="EMBL" id="WLQ58336.1"/>
    </source>
</evidence>
<dbReference type="PANTHER" id="PTHR43303">
    <property type="entry name" value="NADPH DEHYDROGENASE C23G7.10C-RELATED"/>
    <property type="match status" value="1"/>
</dbReference>
<dbReference type="RefSeq" id="WP_306070475.1">
    <property type="nucleotide sequence ID" value="NZ_CP120988.1"/>
</dbReference>
<dbReference type="CDD" id="cd02932">
    <property type="entry name" value="OYE_YqiM_FMN"/>
    <property type="match status" value="1"/>
</dbReference>
<proteinExistence type="predicted"/>
<dbReference type="Gene3D" id="3.20.20.70">
    <property type="entry name" value="Aldolase class I"/>
    <property type="match status" value="1"/>
</dbReference>
<protein>
    <submittedName>
        <fullName evidence="7">NADH:flavin oxidoreductase/NADH oxidase</fullName>
    </submittedName>
</protein>
<dbReference type="InterPro" id="IPR013785">
    <property type="entry name" value="Aldolase_TIM"/>
</dbReference>
<evidence type="ECO:0000256" key="1">
    <source>
        <dbReference type="ARBA" id="ARBA00001917"/>
    </source>
</evidence>
<dbReference type="Proteomes" id="UP001235744">
    <property type="component" value="Chromosome"/>
</dbReference>
<evidence type="ECO:0000256" key="4">
    <source>
        <dbReference type="ARBA" id="ARBA00022857"/>
    </source>
</evidence>
<feature type="domain" description="NADH:flavin oxidoreductase/NADH oxidase N-terminal" evidence="6">
    <location>
        <begin position="4"/>
        <end position="354"/>
    </location>
</feature>
<evidence type="ECO:0000256" key="2">
    <source>
        <dbReference type="ARBA" id="ARBA00022630"/>
    </source>
</evidence>
<dbReference type="InterPro" id="IPR001155">
    <property type="entry name" value="OxRdtase_FMN_N"/>
</dbReference>
<reference evidence="7 8" key="1">
    <citation type="submission" date="2023-03" db="EMBL/GenBank/DDBJ databases">
        <title>Isolation and description of six Streptomyces strains from soil environments, able to metabolize different microbial glucans.</title>
        <authorList>
            <person name="Widen T."/>
            <person name="Larsbrink J."/>
        </authorList>
    </citation>
    <scope>NUCLEOTIDE SEQUENCE [LARGE SCALE GENOMIC DNA]</scope>
    <source>
        <strain evidence="7 8">Alt2</strain>
    </source>
</reference>
<evidence type="ECO:0000259" key="6">
    <source>
        <dbReference type="Pfam" id="PF00724"/>
    </source>
</evidence>
<evidence type="ECO:0000313" key="8">
    <source>
        <dbReference type="Proteomes" id="UP001235744"/>
    </source>
</evidence>